<dbReference type="PANTHER" id="PTHR43304">
    <property type="entry name" value="PHYTOCHROME-LIKE PROTEIN CPH1"/>
    <property type="match status" value="1"/>
</dbReference>
<dbReference type="EC" id="2.7.13.3" evidence="2"/>
<dbReference type="Gene3D" id="3.30.450.20">
    <property type="entry name" value="PAS domain"/>
    <property type="match status" value="4"/>
</dbReference>
<dbReference type="InterPro" id="IPR004358">
    <property type="entry name" value="Sig_transdc_His_kin-like_C"/>
</dbReference>
<evidence type="ECO:0000259" key="6">
    <source>
        <dbReference type="PROSITE" id="PS50109"/>
    </source>
</evidence>
<dbReference type="SUPFAM" id="SSF55874">
    <property type="entry name" value="ATPase domain of HSP90 chaperone/DNA topoisomerase II/histidine kinase"/>
    <property type="match status" value="1"/>
</dbReference>
<dbReference type="PROSITE" id="PS50113">
    <property type="entry name" value="PAC"/>
    <property type="match status" value="4"/>
</dbReference>
<dbReference type="Gene3D" id="3.30.450.40">
    <property type="match status" value="1"/>
</dbReference>
<dbReference type="Pfam" id="PF13426">
    <property type="entry name" value="PAS_9"/>
    <property type="match status" value="1"/>
</dbReference>
<keyword evidence="5" id="KW-0418">Kinase</keyword>
<dbReference type="InterPro" id="IPR013655">
    <property type="entry name" value="PAS_fold_3"/>
</dbReference>
<dbReference type="FunFam" id="3.30.450.20:FF:000099">
    <property type="entry name" value="Sensory box sensor histidine kinase"/>
    <property type="match status" value="2"/>
</dbReference>
<dbReference type="InterPro" id="IPR000014">
    <property type="entry name" value="PAS"/>
</dbReference>
<evidence type="ECO:0000259" key="8">
    <source>
        <dbReference type="PROSITE" id="PS50113"/>
    </source>
</evidence>
<dbReference type="PROSITE" id="PS50109">
    <property type="entry name" value="HIS_KIN"/>
    <property type="match status" value="1"/>
</dbReference>
<dbReference type="InterPro" id="IPR052162">
    <property type="entry name" value="Sensor_kinase/Photoreceptor"/>
</dbReference>
<accession>A0A1Y2JT57</accession>
<dbReference type="AlphaFoldDB" id="A0A1Y2JT57"/>
<dbReference type="InterPro" id="IPR036890">
    <property type="entry name" value="HATPase_C_sf"/>
</dbReference>
<dbReference type="PRINTS" id="PR00344">
    <property type="entry name" value="BCTRLSENSOR"/>
</dbReference>
<dbReference type="InterPro" id="IPR000700">
    <property type="entry name" value="PAS-assoc_C"/>
</dbReference>
<dbReference type="InterPro" id="IPR003661">
    <property type="entry name" value="HisK_dim/P_dom"/>
</dbReference>
<evidence type="ECO:0000256" key="4">
    <source>
        <dbReference type="ARBA" id="ARBA00022679"/>
    </source>
</evidence>
<feature type="domain" description="PAC" evidence="8">
    <location>
        <begin position="530"/>
        <end position="580"/>
    </location>
</feature>
<dbReference type="InterPro" id="IPR003018">
    <property type="entry name" value="GAF"/>
</dbReference>
<feature type="domain" description="PAC" evidence="8">
    <location>
        <begin position="231"/>
        <end position="283"/>
    </location>
</feature>
<dbReference type="NCBIfam" id="TIGR00229">
    <property type="entry name" value="sensory_box"/>
    <property type="match status" value="3"/>
</dbReference>
<dbReference type="Gene3D" id="3.30.565.10">
    <property type="entry name" value="Histidine kinase-like ATPase, C-terminal domain"/>
    <property type="match status" value="1"/>
</dbReference>
<dbReference type="SMART" id="SM00065">
    <property type="entry name" value="GAF"/>
    <property type="match status" value="1"/>
</dbReference>
<comment type="catalytic activity">
    <reaction evidence="1">
        <text>ATP + protein L-histidine = ADP + protein N-phospho-L-histidine.</text>
        <dbReference type="EC" id="2.7.13.3"/>
    </reaction>
</comment>
<feature type="domain" description="PAC" evidence="8">
    <location>
        <begin position="108"/>
        <end position="160"/>
    </location>
</feature>
<feature type="domain" description="Histidine kinase" evidence="6">
    <location>
        <begin position="726"/>
        <end position="942"/>
    </location>
</feature>
<name>A0A1Y2JT57_BRAJP</name>
<dbReference type="CDD" id="cd00082">
    <property type="entry name" value="HisKA"/>
    <property type="match status" value="1"/>
</dbReference>
<evidence type="ECO:0000256" key="3">
    <source>
        <dbReference type="ARBA" id="ARBA00022553"/>
    </source>
</evidence>
<dbReference type="SUPFAM" id="SSF55785">
    <property type="entry name" value="PYP-like sensor domain (PAS domain)"/>
    <property type="match status" value="4"/>
</dbReference>
<protein>
    <recommendedName>
        <fullName evidence="2">histidine kinase</fullName>
        <ecNumber evidence="2">2.7.13.3</ecNumber>
    </recommendedName>
</protein>
<reference evidence="9 10" key="1">
    <citation type="submission" date="2017-03" db="EMBL/GenBank/DDBJ databases">
        <title>Whole genome sequences of fourteen strains of Bradyrhizobium canariense and one strain of Bradyrhizobium japonicum isolated from Lupinus (Papilionoideae: Genisteae) species in Algeria.</title>
        <authorList>
            <person name="Crovadore J."/>
            <person name="Chekireb D."/>
            <person name="Brachmann A."/>
            <person name="Chablais R."/>
            <person name="Cochard B."/>
            <person name="Lefort F."/>
        </authorList>
    </citation>
    <scope>NUCLEOTIDE SEQUENCE [LARGE SCALE GENOMIC DNA]</scope>
    <source>
        <strain evidence="9 10">UBMA197</strain>
    </source>
</reference>
<proteinExistence type="predicted"/>
<dbReference type="GO" id="GO:0000155">
    <property type="term" value="F:phosphorelay sensor kinase activity"/>
    <property type="evidence" value="ECO:0007669"/>
    <property type="project" value="InterPro"/>
</dbReference>
<keyword evidence="4" id="KW-0808">Transferase</keyword>
<feature type="domain" description="PAS" evidence="7">
    <location>
        <begin position="35"/>
        <end position="105"/>
    </location>
</feature>
<dbReference type="SMART" id="SM00388">
    <property type="entry name" value="HisKA"/>
    <property type="match status" value="1"/>
</dbReference>
<evidence type="ECO:0000313" key="9">
    <source>
        <dbReference type="EMBL" id="OSJ35005.1"/>
    </source>
</evidence>
<dbReference type="CDD" id="cd00130">
    <property type="entry name" value="PAS"/>
    <property type="match status" value="4"/>
</dbReference>
<dbReference type="SMART" id="SM00091">
    <property type="entry name" value="PAS"/>
    <property type="match status" value="4"/>
</dbReference>
<dbReference type="InterPro" id="IPR029016">
    <property type="entry name" value="GAF-like_dom_sf"/>
</dbReference>
<evidence type="ECO:0000259" key="7">
    <source>
        <dbReference type="PROSITE" id="PS50112"/>
    </source>
</evidence>
<dbReference type="InterPro" id="IPR003594">
    <property type="entry name" value="HATPase_dom"/>
</dbReference>
<dbReference type="Pfam" id="PF02518">
    <property type="entry name" value="HATPase_c"/>
    <property type="match status" value="1"/>
</dbReference>
<dbReference type="Gene3D" id="1.10.287.130">
    <property type="match status" value="1"/>
</dbReference>
<dbReference type="InterPro" id="IPR035965">
    <property type="entry name" value="PAS-like_dom_sf"/>
</dbReference>
<dbReference type="EMBL" id="NAFL01000224">
    <property type="protein sequence ID" value="OSJ35005.1"/>
    <property type="molecule type" value="Genomic_DNA"/>
</dbReference>
<sequence>MASRLLPDRHQGIIDLCQQLDALFWDGSYQERTPMEKDLGPILDALPGLIWTAVPDGRVDFASQPWCEYTGLGAGELFGTGWQRAIHPEDLPGLLERWRSILLAGEVSAMEARLRRFDGAYHWFTFRVRPLVDASGKIIRWIGLNVDIEDRGRSGRASEGLYRSITDAIPAMISFMTPTGELESVNQRFLEYVGTTLEELKRWKSGKLVHSDDLPSVIAACDRAIATGEPYDIEHRLRRADGAYRWFHLRGMPRRDVRGNIVRWYVIETDIDDRKRAEALLTGEKHLLEMAAAGNSMSDILAALCRLVEATTEECHCSVVLVDADGVRLEHGAAPSLPASFINSIIGRPVNVDSGPCAMAAYLNKQVIAADLALETRWAAHAWCPMAMAHGLHACWSTPIPSTMGKVVGAFAIYYSEPRTPTPEQQDLIAQFAHVASIAIERAQSDAALKQGEARKAAILDAALDCIITIDHEGRVIEFNPAAERTFGYPRNEIVGKLLADAIIPPALRKKHRQGMARYLATGETRLIGKRVEMTAVRADGSEFPVELAISRIPLEGPPSFTCYLRDITERKQSEEALQRSGAFLAEAQHLSRTGSLSWCVATGEIIWSDQVYRIFEFDQTVPVTLELIGTRVHPEDIPLMKDMIARAGMEAEDFEYEHRLLMPDDSIKHLHLVAHATRNRNGQLEYIGAVQDVTKRRLSEEALEDVRSELAHVSRIASLGALTASIAHEVNQPLSGILTNASTCLRMLAVDPPNVDGARETARRTIRDGNRASDVIVRLRALFSKRKFTMEPVDLNEATQEVIALLMSELKRDRINLQTEFADGLPSVMGDRVQLQQVILNLIRNASDAMIGIDNRPRRLIIRSGRDADEHARLTVQDEGVGFGSQDLRRIFDAFFTTKDNGMGIGLSVSRSIIENHHGRLWAESNDCNGASFSFSIPLGLGSKEDRRLDGNWSPAAQKQAMRSL</sequence>
<dbReference type="InterPro" id="IPR005467">
    <property type="entry name" value="His_kinase_dom"/>
</dbReference>
<dbReference type="SUPFAM" id="SSF55781">
    <property type="entry name" value="GAF domain-like"/>
    <property type="match status" value="1"/>
</dbReference>
<organism evidence="9 10">
    <name type="scientific">Bradyrhizobium japonicum</name>
    <dbReference type="NCBI Taxonomy" id="375"/>
    <lineage>
        <taxon>Bacteria</taxon>
        <taxon>Pseudomonadati</taxon>
        <taxon>Pseudomonadota</taxon>
        <taxon>Alphaproteobacteria</taxon>
        <taxon>Hyphomicrobiales</taxon>
        <taxon>Nitrobacteraceae</taxon>
        <taxon>Bradyrhizobium</taxon>
    </lineage>
</organism>
<dbReference type="PANTHER" id="PTHR43304:SF1">
    <property type="entry name" value="PAC DOMAIN-CONTAINING PROTEIN"/>
    <property type="match status" value="1"/>
</dbReference>
<dbReference type="Gene3D" id="2.10.70.100">
    <property type="match status" value="1"/>
</dbReference>
<feature type="domain" description="PAS" evidence="7">
    <location>
        <begin position="452"/>
        <end position="523"/>
    </location>
</feature>
<dbReference type="Pfam" id="PF08447">
    <property type="entry name" value="PAS_3"/>
    <property type="match status" value="3"/>
</dbReference>
<keyword evidence="3" id="KW-0597">Phosphoprotein</keyword>
<gene>
    <name evidence="9" type="ORF">BSZ19_10155</name>
</gene>
<dbReference type="Proteomes" id="UP000193335">
    <property type="component" value="Unassembled WGS sequence"/>
</dbReference>
<dbReference type="InterPro" id="IPR036097">
    <property type="entry name" value="HisK_dim/P_sf"/>
</dbReference>
<evidence type="ECO:0000256" key="1">
    <source>
        <dbReference type="ARBA" id="ARBA00000085"/>
    </source>
</evidence>
<evidence type="ECO:0000256" key="5">
    <source>
        <dbReference type="ARBA" id="ARBA00022777"/>
    </source>
</evidence>
<dbReference type="InterPro" id="IPR001610">
    <property type="entry name" value="PAC"/>
</dbReference>
<dbReference type="PROSITE" id="PS50112">
    <property type="entry name" value="PAS"/>
    <property type="match status" value="3"/>
</dbReference>
<dbReference type="SMART" id="SM00387">
    <property type="entry name" value="HATPase_c"/>
    <property type="match status" value="1"/>
</dbReference>
<dbReference type="Pfam" id="PF13185">
    <property type="entry name" value="GAF_2"/>
    <property type="match status" value="1"/>
</dbReference>
<feature type="domain" description="PAS" evidence="7">
    <location>
        <begin position="158"/>
        <end position="228"/>
    </location>
</feature>
<dbReference type="SUPFAM" id="SSF47384">
    <property type="entry name" value="Homodimeric domain of signal transducing histidine kinase"/>
    <property type="match status" value="1"/>
</dbReference>
<feature type="domain" description="PAC" evidence="8">
    <location>
        <begin position="655"/>
        <end position="706"/>
    </location>
</feature>
<comment type="caution">
    <text evidence="9">The sequence shown here is derived from an EMBL/GenBank/DDBJ whole genome shotgun (WGS) entry which is preliminary data.</text>
</comment>
<dbReference type="SMART" id="SM00086">
    <property type="entry name" value="PAC"/>
    <property type="match status" value="4"/>
</dbReference>
<evidence type="ECO:0000256" key="2">
    <source>
        <dbReference type="ARBA" id="ARBA00012438"/>
    </source>
</evidence>
<evidence type="ECO:0000313" key="10">
    <source>
        <dbReference type="Proteomes" id="UP000193335"/>
    </source>
</evidence>